<dbReference type="AlphaFoldDB" id="A0A6J4TTX8"/>
<accession>A0A6J4TTX8</accession>
<gene>
    <name evidence="2" type="ORF">AVDCRST_MAG91-3079</name>
</gene>
<sequence length="81" mass="8963">MLARFENDTDFFSRRALEEARAAAAAKSMEARAAHRHMAAVYAARLREEQLAAEGINDPLGDLDHREIVTDENPGGPARQD</sequence>
<reference evidence="2" key="1">
    <citation type="submission" date="2020-02" db="EMBL/GenBank/DDBJ databases">
        <authorList>
            <person name="Meier V. D."/>
        </authorList>
    </citation>
    <scope>NUCLEOTIDE SEQUENCE</scope>
    <source>
        <strain evidence="2">AVDCRST_MAG91</strain>
    </source>
</reference>
<name>A0A6J4TTX8_9SPHN</name>
<evidence type="ECO:0000313" key="2">
    <source>
        <dbReference type="EMBL" id="CAA9532358.1"/>
    </source>
</evidence>
<evidence type="ECO:0000256" key="1">
    <source>
        <dbReference type="SAM" id="MobiDB-lite"/>
    </source>
</evidence>
<feature type="region of interest" description="Disordered" evidence="1">
    <location>
        <begin position="57"/>
        <end position="81"/>
    </location>
</feature>
<organism evidence="2">
    <name type="scientific">uncultured Sphingomonadaceae bacterium</name>
    <dbReference type="NCBI Taxonomy" id="169976"/>
    <lineage>
        <taxon>Bacteria</taxon>
        <taxon>Pseudomonadati</taxon>
        <taxon>Pseudomonadota</taxon>
        <taxon>Alphaproteobacteria</taxon>
        <taxon>Sphingomonadales</taxon>
        <taxon>Sphingomonadaceae</taxon>
        <taxon>environmental samples</taxon>
    </lineage>
</organism>
<dbReference type="EMBL" id="CADCVX010000536">
    <property type="protein sequence ID" value="CAA9532358.1"/>
    <property type="molecule type" value="Genomic_DNA"/>
</dbReference>
<proteinExistence type="predicted"/>
<protein>
    <submittedName>
        <fullName evidence="2">Uncharacterized protein</fullName>
    </submittedName>
</protein>